<evidence type="ECO:0000256" key="4">
    <source>
        <dbReference type="ARBA" id="ARBA00023027"/>
    </source>
</evidence>
<protein>
    <submittedName>
        <fullName evidence="8">2-epi-5-epi-valiolone synthase</fullName>
    </submittedName>
</protein>
<evidence type="ECO:0000256" key="3">
    <source>
        <dbReference type="ARBA" id="ARBA00022741"/>
    </source>
</evidence>
<dbReference type="Pfam" id="PF24621">
    <property type="entry name" value="DHQS_C"/>
    <property type="match status" value="1"/>
</dbReference>
<dbReference type="GO" id="GO:0046872">
    <property type="term" value="F:metal ion binding"/>
    <property type="evidence" value="ECO:0007669"/>
    <property type="project" value="UniProtKB-KW"/>
</dbReference>
<evidence type="ECO:0000313" key="9">
    <source>
        <dbReference type="Proteomes" id="UP000324585"/>
    </source>
</evidence>
<dbReference type="OrthoDB" id="197068at2759"/>
<dbReference type="AlphaFoldDB" id="A0A5J4YMH0"/>
<dbReference type="GO" id="GO:0003856">
    <property type="term" value="F:3-dehydroquinate synthase activity"/>
    <property type="evidence" value="ECO:0007669"/>
    <property type="project" value="TreeGrafter"/>
</dbReference>
<dbReference type="InterPro" id="IPR056179">
    <property type="entry name" value="DHQS_C"/>
</dbReference>
<dbReference type="Gene3D" id="3.40.50.1970">
    <property type="match status" value="1"/>
</dbReference>
<keyword evidence="9" id="KW-1185">Reference proteome</keyword>
<dbReference type="InterPro" id="IPR030960">
    <property type="entry name" value="DHQS/DOIS_N"/>
</dbReference>
<dbReference type="CDD" id="cd08199">
    <property type="entry name" value="EEVS"/>
    <property type="match status" value="1"/>
</dbReference>
<gene>
    <name evidence="8" type="ORF">FVE85_3660</name>
</gene>
<dbReference type="PANTHER" id="PTHR43622">
    <property type="entry name" value="3-DEHYDROQUINATE SYNTHASE"/>
    <property type="match status" value="1"/>
</dbReference>
<evidence type="ECO:0000259" key="6">
    <source>
        <dbReference type="Pfam" id="PF01761"/>
    </source>
</evidence>
<dbReference type="GO" id="GO:0000166">
    <property type="term" value="F:nucleotide binding"/>
    <property type="evidence" value="ECO:0007669"/>
    <property type="project" value="UniProtKB-KW"/>
</dbReference>
<keyword evidence="2" id="KW-0479">Metal-binding</keyword>
<dbReference type="EMBL" id="VRMN01000010">
    <property type="protein sequence ID" value="KAA8492222.1"/>
    <property type="molecule type" value="Genomic_DNA"/>
</dbReference>
<keyword evidence="5" id="KW-0456">Lyase</keyword>
<dbReference type="InterPro" id="IPR035872">
    <property type="entry name" value="EEVS-like"/>
</dbReference>
<dbReference type="InterPro" id="IPR050071">
    <property type="entry name" value="Dehydroquinate_synthase"/>
</dbReference>
<dbReference type="Pfam" id="PF01761">
    <property type="entry name" value="DHQ_synthase"/>
    <property type="match status" value="1"/>
</dbReference>
<dbReference type="PANTHER" id="PTHR43622:SF3">
    <property type="entry name" value="2-EPI-5-EPI-VALIOLONE SYNTHASE"/>
    <property type="match status" value="1"/>
</dbReference>
<accession>A0A5J4YMH0</accession>
<organism evidence="8 9">
    <name type="scientific">Porphyridium purpureum</name>
    <name type="common">Red alga</name>
    <name type="synonym">Porphyridium cruentum</name>
    <dbReference type="NCBI Taxonomy" id="35688"/>
    <lineage>
        <taxon>Eukaryota</taxon>
        <taxon>Rhodophyta</taxon>
        <taxon>Bangiophyceae</taxon>
        <taxon>Porphyridiales</taxon>
        <taxon>Porphyridiaceae</taxon>
        <taxon>Porphyridium</taxon>
    </lineage>
</organism>
<evidence type="ECO:0000256" key="5">
    <source>
        <dbReference type="ARBA" id="ARBA00023239"/>
    </source>
</evidence>
<feature type="domain" description="3-dehydroquinate synthase N-terminal" evidence="6">
    <location>
        <begin position="117"/>
        <end position="235"/>
    </location>
</feature>
<comment type="caution">
    <text evidence="8">The sequence shown here is derived from an EMBL/GenBank/DDBJ whole genome shotgun (WGS) entry which is preliminary data.</text>
</comment>
<evidence type="ECO:0000313" key="8">
    <source>
        <dbReference type="EMBL" id="KAA8492222.1"/>
    </source>
</evidence>
<keyword evidence="3" id="KW-0547">Nucleotide-binding</keyword>
<dbReference type="OMA" id="FGHWSAH"/>
<reference evidence="9" key="1">
    <citation type="journal article" date="2019" name="Nat. Commun.">
        <title>Expansion of phycobilisome linker gene families in mesophilic red algae.</title>
        <authorList>
            <person name="Lee J."/>
            <person name="Kim D."/>
            <person name="Bhattacharya D."/>
            <person name="Yoon H.S."/>
        </authorList>
    </citation>
    <scope>NUCLEOTIDE SEQUENCE [LARGE SCALE GENOMIC DNA]</scope>
    <source>
        <strain evidence="9">CCMP 1328</strain>
    </source>
</reference>
<evidence type="ECO:0000256" key="1">
    <source>
        <dbReference type="ARBA" id="ARBA00001911"/>
    </source>
</evidence>
<feature type="domain" description="3-dehydroquinate synthase C-terminal" evidence="7">
    <location>
        <begin position="237"/>
        <end position="376"/>
    </location>
</feature>
<evidence type="ECO:0000259" key="7">
    <source>
        <dbReference type="Pfam" id="PF24621"/>
    </source>
</evidence>
<comment type="cofactor">
    <cofactor evidence="1">
        <name>NAD(+)</name>
        <dbReference type="ChEBI" id="CHEBI:57540"/>
    </cofactor>
</comment>
<sequence>MPPTPEANGSGVGGDGGADGVMHAPLELAPENVFAHTVLYNERCTKGWTNVYDRPVEYTVEMYHGLLDVENSVLATRYMPEGGMRRRFLVVDKTVHELYGDAIARYFAHHKVQIKVVVLPGEEENKHLDAVMQVLDALCEFGLHRREPILAIGGGVVLDITGFVASMYRRGVPYIRVPTTLLGIVDASVGVKTGVDYKSPRDGTPLKNRVGAFYAPIAAFLDKRFIATQDTRNVINGLGEIMKLALVRSPELFGLIEKHGARLVKERFQSDDGVADRVIEISIQTMLEELGPNLWEFKLERCVDYGHSFSKIIEFESAPPLMHGEAVNVDGFFCVVLSLMRGWISEPLCLRILAVMRQLGLPVFDASMTLPNLARACSDALEHRHGQLRMPLVRNAIGEYGFVNELSEDELERAIAWIRTHL</sequence>
<dbReference type="GO" id="GO:0017000">
    <property type="term" value="P:antibiotic biosynthetic process"/>
    <property type="evidence" value="ECO:0007669"/>
    <property type="project" value="InterPro"/>
</dbReference>
<proteinExistence type="predicted"/>
<dbReference type="Proteomes" id="UP000324585">
    <property type="component" value="Unassembled WGS sequence"/>
</dbReference>
<dbReference type="SUPFAM" id="SSF56796">
    <property type="entry name" value="Dehydroquinate synthase-like"/>
    <property type="match status" value="1"/>
</dbReference>
<evidence type="ECO:0000256" key="2">
    <source>
        <dbReference type="ARBA" id="ARBA00022723"/>
    </source>
</evidence>
<dbReference type="Gene3D" id="1.20.1090.10">
    <property type="entry name" value="Dehydroquinate synthase-like - alpha domain"/>
    <property type="match status" value="1"/>
</dbReference>
<keyword evidence="4" id="KW-0520">NAD</keyword>
<name>A0A5J4YMH0_PORPP</name>